<accession>A0ACC2E244</accession>
<sequence>MMHCLTQEESDKVQDAVWQYHNHQVSSHQCCSIIVQRIRAPVEVVWSMVRRFDSPQSYKHFIRSCSVKGDGRVGSTREVTVVTGLPATCSTERLEILDDEEHVLSFSILGGEHRLRNYRSVTTLHEAVIDGAVGTVVVESYVVDVPEGNSKDDTCVFTDTLVRCNLQSLARESEKLALHRKK</sequence>
<reference evidence="2" key="1">
    <citation type="journal article" date="2024" name="Proc. Natl. Acad. Sci. U.S.A.">
        <title>Extraordinary preservation of gene collinearity over three hundred million years revealed in homosporous lycophytes.</title>
        <authorList>
            <person name="Li C."/>
            <person name="Wickell D."/>
            <person name="Kuo L.Y."/>
            <person name="Chen X."/>
            <person name="Nie B."/>
            <person name="Liao X."/>
            <person name="Peng D."/>
            <person name="Ji J."/>
            <person name="Jenkins J."/>
            <person name="Williams M."/>
            <person name="Shu S."/>
            <person name="Plott C."/>
            <person name="Barry K."/>
            <person name="Rajasekar S."/>
            <person name="Grimwood J."/>
            <person name="Han X."/>
            <person name="Sun S."/>
            <person name="Hou Z."/>
            <person name="He W."/>
            <person name="Dai G."/>
            <person name="Sun C."/>
            <person name="Schmutz J."/>
            <person name="Leebens-Mack J.H."/>
            <person name="Li F.W."/>
            <person name="Wang L."/>
        </authorList>
    </citation>
    <scope>NUCLEOTIDE SEQUENCE [LARGE SCALE GENOMIC DNA]</scope>
    <source>
        <strain evidence="2">cv. PW_Plant_1</strain>
    </source>
</reference>
<protein>
    <submittedName>
        <fullName evidence="1">Uncharacterized protein</fullName>
    </submittedName>
</protein>
<gene>
    <name evidence="1" type="ORF">O6H91_04G135100</name>
</gene>
<evidence type="ECO:0000313" key="2">
    <source>
        <dbReference type="Proteomes" id="UP001162992"/>
    </source>
</evidence>
<dbReference type="EMBL" id="CM055095">
    <property type="protein sequence ID" value="KAJ7560553.1"/>
    <property type="molecule type" value="Genomic_DNA"/>
</dbReference>
<dbReference type="Proteomes" id="UP001162992">
    <property type="component" value="Chromosome 4"/>
</dbReference>
<organism evidence="1 2">
    <name type="scientific">Diphasiastrum complanatum</name>
    <name type="common">Issler's clubmoss</name>
    <name type="synonym">Lycopodium complanatum</name>
    <dbReference type="NCBI Taxonomy" id="34168"/>
    <lineage>
        <taxon>Eukaryota</taxon>
        <taxon>Viridiplantae</taxon>
        <taxon>Streptophyta</taxon>
        <taxon>Embryophyta</taxon>
        <taxon>Tracheophyta</taxon>
        <taxon>Lycopodiopsida</taxon>
        <taxon>Lycopodiales</taxon>
        <taxon>Lycopodiaceae</taxon>
        <taxon>Lycopodioideae</taxon>
        <taxon>Diphasiastrum</taxon>
    </lineage>
</organism>
<evidence type="ECO:0000313" key="1">
    <source>
        <dbReference type="EMBL" id="KAJ7560553.1"/>
    </source>
</evidence>
<proteinExistence type="predicted"/>
<name>A0ACC2E244_DIPCM</name>
<keyword evidence="2" id="KW-1185">Reference proteome</keyword>
<comment type="caution">
    <text evidence="1">The sequence shown here is derived from an EMBL/GenBank/DDBJ whole genome shotgun (WGS) entry which is preliminary data.</text>
</comment>